<reference evidence="1" key="1">
    <citation type="journal article" date="2022" name="Plant J.">
        <title>Strategies of tolerance reflected in two North American maple genomes.</title>
        <authorList>
            <person name="McEvoy S.L."/>
            <person name="Sezen U.U."/>
            <person name="Trouern-Trend A."/>
            <person name="McMahon S.M."/>
            <person name="Schaberg P.G."/>
            <person name="Yang J."/>
            <person name="Wegrzyn J.L."/>
            <person name="Swenson N.G."/>
        </authorList>
    </citation>
    <scope>NUCLEOTIDE SEQUENCE</scope>
    <source>
        <strain evidence="1">NS2018</strain>
    </source>
</reference>
<organism evidence="1 2">
    <name type="scientific">Acer saccharum</name>
    <name type="common">Sugar maple</name>
    <dbReference type="NCBI Taxonomy" id="4024"/>
    <lineage>
        <taxon>Eukaryota</taxon>
        <taxon>Viridiplantae</taxon>
        <taxon>Streptophyta</taxon>
        <taxon>Embryophyta</taxon>
        <taxon>Tracheophyta</taxon>
        <taxon>Spermatophyta</taxon>
        <taxon>Magnoliopsida</taxon>
        <taxon>eudicotyledons</taxon>
        <taxon>Gunneridae</taxon>
        <taxon>Pentapetalae</taxon>
        <taxon>rosids</taxon>
        <taxon>malvids</taxon>
        <taxon>Sapindales</taxon>
        <taxon>Sapindaceae</taxon>
        <taxon>Hippocastanoideae</taxon>
        <taxon>Acereae</taxon>
        <taxon>Acer</taxon>
    </lineage>
</organism>
<reference evidence="1" key="2">
    <citation type="submission" date="2023-06" db="EMBL/GenBank/DDBJ databases">
        <authorList>
            <person name="Swenson N.G."/>
            <person name="Wegrzyn J.L."/>
            <person name="Mcevoy S.L."/>
        </authorList>
    </citation>
    <scope>NUCLEOTIDE SEQUENCE</scope>
    <source>
        <strain evidence="1">NS2018</strain>
        <tissue evidence="1">Leaf</tissue>
    </source>
</reference>
<protein>
    <submittedName>
        <fullName evidence="1">Uncharacterized protein</fullName>
    </submittedName>
</protein>
<evidence type="ECO:0000313" key="1">
    <source>
        <dbReference type="EMBL" id="KAK0580732.1"/>
    </source>
</evidence>
<evidence type="ECO:0000313" key="2">
    <source>
        <dbReference type="Proteomes" id="UP001168877"/>
    </source>
</evidence>
<accession>A0AA39RUX4</accession>
<dbReference type="AlphaFoldDB" id="A0AA39RUX4"/>
<name>A0AA39RUX4_ACESA</name>
<dbReference type="PANTHER" id="PTHR46250:SF15">
    <property type="entry name" value="OS01G0523800 PROTEIN"/>
    <property type="match status" value="1"/>
</dbReference>
<keyword evidence="2" id="KW-1185">Reference proteome</keyword>
<dbReference type="Proteomes" id="UP001168877">
    <property type="component" value="Unassembled WGS sequence"/>
</dbReference>
<sequence>MMFTFVFPGWEGSASDSRVLQDALSRPTGMKVPTGIEMDVGGGSQINEQDRRACRRTWIKEEEETLLSIMDEIVANDGRPDCGSFKAGTLKIMESRLTNILPNCGLRASPYIESKMKT</sequence>
<comment type="caution">
    <text evidence="1">The sequence shown here is derived from an EMBL/GenBank/DDBJ whole genome shotgun (WGS) entry which is preliminary data.</text>
</comment>
<proteinExistence type="predicted"/>
<gene>
    <name evidence="1" type="ORF">LWI29_005597</name>
</gene>
<dbReference type="PANTHER" id="PTHR46250">
    <property type="entry name" value="MYB/SANT-LIKE DNA-BINDING DOMAIN PROTEIN-RELATED"/>
    <property type="match status" value="1"/>
</dbReference>
<dbReference type="EMBL" id="JAUESC010000384">
    <property type="protein sequence ID" value="KAK0580732.1"/>
    <property type="molecule type" value="Genomic_DNA"/>
</dbReference>